<gene>
    <name evidence="1" type="ORF">P0Y49_15445</name>
</gene>
<reference evidence="1" key="1">
    <citation type="submission" date="2023-03" db="EMBL/GenBank/DDBJ databases">
        <title>Andean soil-derived lignocellulolytic bacterial consortium as a source of novel taxa and putative plastic-active enzymes.</title>
        <authorList>
            <person name="Diaz-Garcia L."/>
            <person name="Chuvochina M."/>
            <person name="Feuerriegel G."/>
            <person name="Bunk B."/>
            <person name="Sproer C."/>
            <person name="Streit W.R."/>
            <person name="Rodriguez L.M."/>
            <person name="Overmann J."/>
            <person name="Jimenez D.J."/>
        </authorList>
    </citation>
    <scope>NUCLEOTIDE SEQUENCE</scope>
    <source>
        <strain evidence="1">MAG 3858</strain>
    </source>
</reference>
<protein>
    <submittedName>
        <fullName evidence="1">Uncharacterized protein</fullName>
    </submittedName>
</protein>
<dbReference type="AlphaFoldDB" id="A0AAJ5W5Y7"/>
<organism evidence="1 2">
    <name type="scientific">Candidatus Pedobacter colombiensis</name>
    <dbReference type="NCBI Taxonomy" id="3121371"/>
    <lineage>
        <taxon>Bacteria</taxon>
        <taxon>Pseudomonadati</taxon>
        <taxon>Bacteroidota</taxon>
        <taxon>Sphingobacteriia</taxon>
        <taxon>Sphingobacteriales</taxon>
        <taxon>Sphingobacteriaceae</taxon>
        <taxon>Pedobacter</taxon>
    </lineage>
</organism>
<dbReference type="Proteomes" id="UP001214530">
    <property type="component" value="Chromosome"/>
</dbReference>
<evidence type="ECO:0000313" key="1">
    <source>
        <dbReference type="EMBL" id="WEK18185.1"/>
    </source>
</evidence>
<sequence length="178" mass="20345">MSIKGKVFRFISNHLKDQLTFDDSTPGALPSVKWIDKYNSQQLRALQESNIKYPAIFIGFHTFRWTSAAYKVQKGRGVIRIYTVFENNGESHLGSTTQEEGLQFMEFNEAVFKALEGLSGVGFSPLNRTTEKEDMDHDRLIVTITDYQTELLDVSSDETQQHEMADPELIVRTNSFLL</sequence>
<dbReference type="EMBL" id="CP119313">
    <property type="protein sequence ID" value="WEK18185.1"/>
    <property type="molecule type" value="Genomic_DNA"/>
</dbReference>
<evidence type="ECO:0000313" key="2">
    <source>
        <dbReference type="Proteomes" id="UP001214530"/>
    </source>
</evidence>
<proteinExistence type="predicted"/>
<accession>A0AAJ5W5Y7</accession>
<name>A0AAJ5W5Y7_9SPHI</name>